<dbReference type="NCBIfam" id="NF002138">
    <property type="entry name" value="PRK00977.1-2"/>
    <property type="match status" value="1"/>
</dbReference>
<evidence type="ECO:0000313" key="9">
    <source>
        <dbReference type="EMBL" id="SFH56131.1"/>
    </source>
</evidence>
<protein>
    <recommendedName>
        <fullName evidence="6">Exodeoxyribonuclease 7 small subunit</fullName>
        <ecNumber evidence="6">3.1.11.6</ecNumber>
    </recommendedName>
    <alternativeName>
        <fullName evidence="6">Exodeoxyribonuclease VII small subunit</fullName>
        <shortName evidence="6">Exonuclease VII small subunit</shortName>
    </alternativeName>
</protein>
<keyword evidence="4 6" id="KW-0378">Hydrolase</keyword>
<dbReference type="PANTHER" id="PTHR34137">
    <property type="entry name" value="EXODEOXYRIBONUCLEASE 7 SMALL SUBUNIT"/>
    <property type="match status" value="1"/>
</dbReference>
<accession>A0A143Y7I6</accession>
<keyword evidence="3 6" id="KW-0540">Nuclease</keyword>
<proteinExistence type="inferred from homology"/>
<reference evidence="8 12" key="3">
    <citation type="journal article" date="2020" name="Biotechnol. Biofuels">
        <title>New insights from the biogas microbiome by comprehensive genome-resolved metagenomics of nearly 1600 species originating from multiple anaerobic digesters.</title>
        <authorList>
            <person name="Campanaro S."/>
            <person name="Treu L."/>
            <person name="Rodriguez-R L.M."/>
            <person name="Kovalovszki A."/>
            <person name="Ziels R.M."/>
            <person name="Maus I."/>
            <person name="Zhu X."/>
            <person name="Kougias P.G."/>
            <person name="Basile A."/>
            <person name="Luo G."/>
            <person name="Schluter A."/>
            <person name="Konstantinidis K.T."/>
            <person name="Angelidaki I."/>
        </authorList>
    </citation>
    <scope>NUCLEOTIDE SEQUENCE [LARGE SCALE GENOMIC DNA]</scope>
    <source>
        <strain evidence="8">AS07pgkLD_105</strain>
    </source>
</reference>
<sequence length="81" mass="8936">MKAEKKVSFEEAMNQLEAIVTRLEAGDVPLEEALEQFKVGMDLSKYCQDTLNNAEKTLTKIVNPDGSEANFEAPATQTEGE</sequence>
<dbReference type="GO" id="GO:0006308">
    <property type="term" value="P:DNA catabolic process"/>
    <property type="evidence" value="ECO:0007669"/>
    <property type="project" value="UniProtKB-UniRule"/>
</dbReference>
<dbReference type="STRING" id="82803.SAMN04488048_10244"/>
<dbReference type="EC" id="3.1.11.6" evidence="6"/>
<evidence type="ECO:0000256" key="6">
    <source>
        <dbReference type="HAMAP-Rule" id="MF_00337"/>
    </source>
</evidence>
<organism evidence="8 12">
    <name type="scientific">Trichococcus flocculiformis</name>
    <dbReference type="NCBI Taxonomy" id="82803"/>
    <lineage>
        <taxon>Bacteria</taxon>
        <taxon>Bacillati</taxon>
        <taxon>Bacillota</taxon>
        <taxon>Bacilli</taxon>
        <taxon>Lactobacillales</taxon>
        <taxon>Carnobacteriaceae</taxon>
        <taxon>Trichococcus</taxon>
    </lineage>
</organism>
<dbReference type="Proteomes" id="UP000195947">
    <property type="component" value="Unassembled WGS sequence"/>
</dbReference>
<dbReference type="EMBL" id="JAAZCD010000046">
    <property type="protein sequence ID" value="NLD31040.1"/>
    <property type="molecule type" value="Genomic_DNA"/>
</dbReference>
<dbReference type="HAMAP" id="MF_00337">
    <property type="entry name" value="Exonuc_7_S"/>
    <property type="match status" value="1"/>
</dbReference>
<evidence type="ECO:0000256" key="2">
    <source>
        <dbReference type="ARBA" id="ARBA00022490"/>
    </source>
</evidence>
<dbReference type="Pfam" id="PF02609">
    <property type="entry name" value="Exonuc_VII_S"/>
    <property type="match status" value="1"/>
</dbReference>
<evidence type="ECO:0000256" key="4">
    <source>
        <dbReference type="ARBA" id="ARBA00022801"/>
    </source>
</evidence>
<evidence type="ECO:0000313" key="8">
    <source>
        <dbReference type="EMBL" id="NLD31040.1"/>
    </source>
</evidence>
<dbReference type="EMBL" id="FOQC01000003">
    <property type="protein sequence ID" value="SFH56131.1"/>
    <property type="molecule type" value="Genomic_DNA"/>
</dbReference>
<comment type="function">
    <text evidence="6">Bidirectionally degrades single-stranded DNA into large acid-insoluble oligonucleotides, which are then degraded further into small acid-soluble oligonucleotides.</text>
</comment>
<comment type="subcellular location">
    <subcellularLocation>
        <location evidence="6">Cytoplasm</location>
    </subcellularLocation>
</comment>
<keyword evidence="5 6" id="KW-0269">Exonuclease</keyword>
<dbReference type="GO" id="GO:0005829">
    <property type="term" value="C:cytosol"/>
    <property type="evidence" value="ECO:0007669"/>
    <property type="project" value="TreeGrafter"/>
</dbReference>
<comment type="subunit">
    <text evidence="6">Heterooligomer composed of large and small subunits.</text>
</comment>
<gene>
    <name evidence="6" type="primary">xseB</name>
    <name evidence="8" type="ORF">GX662_02090</name>
    <name evidence="9" type="ORF">SAMN04488507_1003155</name>
    <name evidence="7" type="ORF">TFLO_338</name>
</gene>
<comment type="caution">
    <text evidence="8">The sequence shown here is derived from an EMBL/GenBank/DDBJ whole genome shotgun (WGS) entry which is preliminary data.</text>
</comment>
<dbReference type="RefSeq" id="WP_068559727.1">
    <property type="nucleotide sequence ID" value="NZ_CP089787.1"/>
</dbReference>
<evidence type="ECO:0000256" key="3">
    <source>
        <dbReference type="ARBA" id="ARBA00022722"/>
    </source>
</evidence>
<comment type="similarity">
    <text evidence="1 6">Belongs to the XseB family.</text>
</comment>
<comment type="catalytic activity">
    <reaction evidence="6">
        <text>Exonucleolytic cleavage in either 5'- to 3'- or 3'- to 5'-direction to yield nucleoside 5'-phosphates.</text>
        <dbReference type="EC" id="3.1.11.6"/>
    </reaction>
</comment>
<dbReference type="PIRSF" id="PIRSF006488">
    <property type="entry name" value="Exonuc_VII_S"/>
    <property type="match status" value="1"/>
</dbReference>
<dbReference type="PANTHER" id="PTHR34137:SF1">
    <property type="entry name" value="EXODEOXYRIBONUCLEASE 7 SMALL SUBUNIT"/>
    <property type="match status" value="1"/>
</dbReference>
<dbReference type="Proteomes" id="UP000199686">
    <property type="component" value="Unassembled WGS sequence"/>
</dbReference>
<dbReference type="AlphaFoldDB" id="A0A143Y7I6"/>
<evidence type="ECO:0000313" key="10">
    <source>
        <dbReference type="Proteomes" id="UP000195947"/>
    </source>
</evidence>
<keyword evidence="10" id="KW-1185">Reference proteome</keyword>
<dbReference type="NCBIfam" id="TIGR01280">
    <property type="entry name" value="xseB"/>
    <property type="match status" value="1"/>
</dbReference>
<dbReference type="OrthoDB" id="9798666at2"/>
<name>A0A143Y7I6_9LACT</name>
<dbReference type="Gene3D" id="1.10.287.1040">
    <property type="entry name" value="Exonuclease VII, small subunit"/>
    <property type="match status" value="1"/>
</dbReference>
<evidence type="ECO:0000313" key="11">
    <source>
        <dbReference type="Proteomes" id="UP000199686"/>
    </source>
</evidence>
<dbReference type="InterPro" id="IPR003761">
    <property type="entry name" value="Exonuc_VII_S"/>
</dbReference>
<dbReference type="GO" id="GO:0009318">
    <property type="term" value="C:exodeoxyribonuclease VII complex"/>
    <property type="evidence" value="ECO:0007669"/>
    <property type="project" value="UniProtKB-UniRule"/>
</dbReference>
<evidence type="ECO:0000256" key="5">
    <source>
        <dbReference type="ARBA" id="ARBA00022839"/>
    </source>
</evidence>
<dbReference type="Proteomes" id="UP000589373">
    <property type="component" value="Unassembled WGS sequence"/>
</dbReference>
<dbReference type="EMBL" id="FJMZ01000002">
    <property type="protein sequence ID" value="CZQ82746.1"/>
    <property type="molecule type" value="Genomic_DNA"/>
</dbReference>
<reference evidence="7 10" key="1">
    <citation type="submission" date="2016-02" db="EMBL/GenBank/DDBJ databases">
        <authorList>
            <person name="Strepis N."/>
        </authorList>
    </citation>
    <scope>NUCLEOTIDE SEQUENCE [LARGE SCALE GENOMIC DNA]</scope>
    <source>
        <strain evidence="7">Trichococcus flocculiformis</strain>
    </source>
</reference>
<evidence type="ECO:0000313" key="7">
    <source>
        <dbReference type="EMBL" id="CZQ82746.1"/>
    </source>
</evidence>
<keyword evidence="2 6" id="KW-0963">Cytoplasm</keyword>
<evidence type="ECO:0000313" key="12">
    <source>
        <dbReference type="Proteomes" id="UP000589373"/>
    </source>
</evidence>
<evidence type="ECO:0000256" key="1">
    <source>
        <dbReference type="ARBA" id="ARBA00009998"/>
    </source>
</evidence>
<dbReference type="GO" id="GO:0008855">
    <property type="term" value="F:exodeoxyribonuclease VII activity"/>
    <property type="evidence" value="ECO:0007669"/>
    <property type="project" value="UniProtKB-UniRule"/>
</dbReference>
<dbReference type="SUPFAM" id="SSF116842">
    <property type="entry name" value="XseB-like"/>
    <property type="match status" value="1"/>
</dbReference>
<dbReference type="InterPro" id="IPR037004">
    <property type="entry name" value="Exonuc_VII_ssu_sf"/>
</dbReference>
<reference evidence="9 11" key="2">
    <citation type="submission" date="2016-10" db="EMBL/GenBank/DDBJ databases">
        <authorList>
            <person name="Varghese N."/>
            <person name="Submissions S."/>
        </authorList>
    </citation>
    <scope>NUCLEOTIDE SEQUENCE [LARGE SCALE GENOMIC DNA]</scope>
    <source>
        <strain evidence="9 11">DSM 2094</strain>
    </source>
</reference>